<evidence type="ECO:0000313" key="1">
    <source>
        <dbReference type="EMBL" id="KAJ7645282.1"/>
    </source>
</evidence>
<dbReference type="AlphaFoldDB" id="A0AAD7FVF0"/>
<proteinExistence type="predicted"/>
<gene>
    <name evidence="1" type="ORF">B0H17DRAFT_1104345</name>
</gene>
<sequence length="56" mass="6004">MNNGNRLGVLEGDPRSQCRVHCAPSLISSAPIFPSEVMHVSPTCRPDQSRACRGAP</sequence>
<organism evidence="1 2">
    <name type="scientific">Mycena rosella</name>
    <name type="common">Pink bonnet</name>
    <name type="synonym">Agaricus rosellus</name>
    <dbReference type="NCBI Taxonomy" id="1033263"/>
    <lineage>
        <taxon>Eukaryota</taxon>
        <taxon>Fungi</taxon>
        <taxon>Dikarya</taxon>
        <taxon>Basidiomycota</taxon>
        <taxon>Agaricomycotina</taxon>
        <taxon>Agaricomycetes</taxon>
        <taxon>Agaricomycetidae</taxon>
        <taxon>Agaricales</taxon>
        <taxon>Marasmiineae</taxon>
        <taxon>Mycenaceae</taxon>
        <taxon>Mycena</taxon>
    </lineage>
</organism>
<dbReference type="Proteomes" id="UP001221757">
    <property type="component" value="Unassembled WGS sequence"/>
</dbReference>
<name>A0AAD7FVF0_MYCRO</name>
<reference evidence="1" key="1">
    <citation type="submission" date="2023-03" db="EMBL/GenBank/DDBJ databases">
        <title>Massive genome expansion in bonnet fungi (Mycena s.s.) driven by repeated elements and novel gene families across ecological guilds.</title>
        <authorList>
            <consortium name="Lawrence Berkeley National Laboratory"/>
            <person name="Harder C.B."/>
            <person name="Miyauchi S."/>
            <person name="Viragh M."/>
            <person name="Kuo A."/>
            <person name="Thoen E."/>
            <person name="Andreopoulos B."/>
            <person name="Lu D."/>
            <person name="Skrede I."/>
            <person name="Drula E."/>
            <person name="Henrissat B."/>
            <person name="Morin E."/>
            <person name="Kohler A."/>
            <person name="Barry K."/>
            <person name="LaButti K."/>
            <person name="Morin E."/>
            <person name="Salamov A."/>
            <person name="Lipzen A."/>
            <person name="Mereny Z."/>
            <person name="Hegedus B."/>
            <person name="Baldrian P."/>
            <person name="Stursova M."/>
            <person name="Weitz H."/>
            <person name="Taylor A."/>
            <person name="Grigoriev I.V."/>
            <person name="Nagy L.G."/>
            <person name="Martin F."/>
            <person name="Kauserud H."/>
        </authorList>
    </citation>
    <scope>NUCLEOTIDE SEQUENCE</scope>
    <source>
        <strain evidence="1">CBHHK067</strain>
    </source>
</reference>
<dbReference type="EMBL" id="JARKIE010000403">
    <property type="protein sequence ID" value="KAJ7645282.1"/>
    <property type="molecule type" value="Genomic_DNA"/>
</dbReference>
<keyword evidence="2" id="KW-1185">Reference proteome</keyword>
<evidence type="ECO:0000313" key="2">
    <source>
        <dbReference type="Proteomes" id="UP001221757"/>
    </source>
</evidence>
<comment type="caution">
    <text evidence="1">The sequence shown here is derived from an EMBL/GenBank/DDBJ whole genome shotgun (WGS) entry which is preliminary data.</text>
</comment>
<protein>
    <submittedName>
        <fullName evidence="1">Uncharacterized protein</fullName>
    </submittedName>
</protein>
<accession>A0AAD7FVF0</accession>